<dbReference type="Pfam" id="PF00672">
    <property type="entry name" value="HAMP"/>
    <property type="match status" value="1"/>
</dbReference>
<dbReference type="PANTHER" id="PTHR34220">
    <property type="entry name" value="SENSOR HISTIDINE KINASE YPDA"/>
    <property type="match status" value="1"/>
</dbReference>
<gene>
    <name evidence="11" type="ORF">LF65_04993</name>
</gene>
<dbReference type="InterPro" id="IPR033479">
    <property type="entry name" value="dCache_1"/>
</dbReference>
<dbReference type="SUPFAM" id="SSF55874">
    <property type="entry name" value="ATPase domain of HSP90 chaperone/DNA topoisomerase II/histidine kinase"/>
    <property type="match status" value="1"/>
</dbReference>
<feature type="transmembrane region" description="Helical" evidence="9">
    <location>
        <begin position="302"/>
        <end position="327"/>
    </location>
</feature>
<proteinExistence type="predicted"/>
<keyword evidence="3" id="KW-0597">Phosphoprotein</keyword>
<dbReference type="Gene3D" id="3.30.565.10">
    <property type="entry name" value="Histidine kinase-like ATPase, C-terminal domain"/>
    <property type="match status" value="1"/>
</dbReference>
<dbReference type="Pfam" id="PF02518">
    <property type="entry name" value="HATPase_c"/>
    <property type="match status" value="1"/>
</dbReference>
<dbReference type="CDD" id="cd18773">
    <property type="entry name" value="PDC1_HK_sensor"/>
    <property type="match status" value="1"/>
</dbReference>
<dbReference type="Gene3D" id="6.10.340.10">
    <property type="match status" value="1"/>
</dbReference>
<name>A0A0B5QTD5_CLOBE</name>
<dbReference type="Gene3D" id="3.30.450.20">
    <property type="entry name" value="PAS domain"/>
    <property type="match status" value="1"/>
</dbReference>
<keyword evidence="8 9" id="KW-0472">Membrane</keyword>
<dbReference type="Pfam" id="PF06580">
    <property type="entry name" value="His_kinase"/>
    <property type="match status" value="1"/>
</dbReference>
<dbReference type="GO" id="GO:0005886">
    <property type="term" value="C:plasma membrane"/>
    <property type="evidence" value="ECO:0007669"/>
    <property type="project" value="UniProtKB-SubCell"/>
</dbReference>
<keyword evidence="7 9" id="KW-1133">Transmembrane helix</keyword>
<keyword evidence="6 11" id="KW-0418">Kinase</keyword>
<dbReference type="PANTHER" id="PTHR34220:SF7">
    <property type="entry name" value="SENSOR HISTIDINE KINASE YPDA"/>
    <property type="match status" value="1"/>
</dbReference>
<dbReference type="CDD" id="cd06225">
    <property type="entry name" value="HAMP"/>
    <property type="match status" value="1"/>
</dbReference>
<accession>A0A0B5QTD5</accession>
<dbReference type="AlphaFoldDB" id="A0A0B5QTD5"/>
<dbReference type="Proteomes" id="UP000031866">
    <property type="component" value="Chromosome"/>
</dbReference>
<dbReference type="InterPro" id="IPR036890">
    <property type="entry name" value="HATPase_C_sf"/>
</dbReference>
<evidence type="ECO:0000256" key="7">
    <source>
        <dbReference type="ARBA" id="ARBA00022989"/>
    </source>
</evidence>
<evidence type="ECO:0000313" key="11">
    <source>
        <dbReference type="EMBL" id="AJH01522.2"/>
    </source>
</evidence>
<dbReference type="KEGG" id="cbei:LF65_04993"/>
<comment type="subcellular location">
    <subcellularLocation>
        <location evidence="1">Cell membrane</location>
        <topology evidence="1">Multi-pass membrane protein</topology>
    </subcellularLocation>
</comment>
<dbReference type="GO" id="GO:0000155">
    <property type="term" value="F:phosphorelay sensor kinase activity"/>
    <property type="evidence" value="ECO:0007669"/>
    <property type="project" value="InterPro"/>
</dbReference>
<dbReference type="PROSITE" id="PS50885">
    <property type="entry name" value="HAMP"/>
    <property type="match status" value="1"/>
</dbReference>
<organism evidence="11 12">
    <name type="scientific">Clostridium beijerinckii</name>
    <name type="common">Clostridium MP</name>
    <dbReference type="NCBI Taxonomy" id="1520"/>
    <lineage>
        <taxon>Bacteria</taxon>
        <taxon>Bacillati</taxon>
        <taxon>Bacillota</taxon>
        <taxon>Clostridia</taxon>
        <taxon>Eubacteriales</taxon>
        <taxon>Clostridiaceae</taxon>
        <taxon>Clostridium</taxon>
    </lineage>
</organism>
<reference evidence="12" key="1">
    <citation type="submission" date="2014-12" db="EMBL/GenBank/DDBJ databases">
        <title>Genome sequence of Clostridium beijerinckii strain 59B.</title>
        <authorList>
            <person name="Little G.T."/>
            <person name="Minton N.P."/>
        </authorList>
    </citation>
    <scope>NUCLEOTIDE SEQUENCE [LARGE SCALE GENOMIC DNA]</scope>
    <source>
        <strain evidence="12">59B</strain>
    </source>
</reference>
<keyword evidence="2" id="KW-1003">Cell membrane</keyword>
<feature type="domain" description="HAMP" evidence="10">
    <location>
        <begin position="324"/>
        <end position="376"/>
    </location>
</feature>
<dbReference type="SUPFAM" id="SSF158472">
    <property type="entry name" value="HAMP domain-like"/>
    <property type="match status" value="1"/>
</dbReference>
<evidence type="ECO:0000259" key="10">
    <source>
        <dbReference type="PROSITE" id="PS50885"/>
    </source>
</evidence>
<dbReference type="InterPro" id="IPR010559">
    <property type="entry name" value="Sig_transdc_His_kin_internal"/>
</dbReference>
<keyword evidence="4" id="KW-0808">Transferase</keyword>
<dbReference type="EMBL" id="CP010086">
    <property type="protein sequence ID" value="AJH01522.2"/>
    <property type="molecule type" value="Genomic_DNA"/>
</dbReference>
<evidence type="ECO:0000256" key="5">
    <source>
        <dbReference type="ARBA" id="ARBA00022692"/>
    </source>
</evidence>
<keyword evidence="5 9" id="KW-0812">Transmembrane</keyword>
<evidence type="ECO:0000313" key="12">
    <source>
        <dbReference type="Proteomes" id="UP000031866"/>
    </source>
</evidence>
<sequence length="595" mass="68976">MFWRYRVNSLKTYFMNKSIGDKLIFYFFGVILIVTITITTLGNLLYKDSINFSQNENTNQIIKQINSNIESYVNNTENIINYMSIDPRIIKFLNDNKSEDTDIEDEAYKSIYNFVKFNPEIAGIMVVNTNGGYISDVMNRVSRDPLYNEEWYTKAYNKPETIHLFTKPIGRNIDNIFRYSADEVFSMSKAVVDSSTNQIKGVILIDIKLDAIKKIIENSRPGTAGFIYIMDMNKEIVYTPVNNIVYRIKNEWIENINNDIIIKNINGENYQLTKIDSKYTGWETIGVFPESESLRVIKYIRYYSFVVAILALIIAEILVIIFTRSIVNPIQKLKRLMRKAQEGDLTVSFNAKYNDEIGELGGSFNTMVKEINNLIKLVQIEEKNKRLAEMNVLQAQIKPHFMYNTLDTIRWMAEEHDEEDIVEIIEAFTNLLRISLSKGKEIISVKEELSHVQSYLIIQKIRYEDKLDYEIQFDKEILDYKLIKLILQPLVENAIYHGIKEKRGNGKILITGKIENNLLCFTVADNGKGMDEETLNKINNMLNNNDGNKNQIGYGIFNVNERIKLIHGNEYGLVYRSILGEGTIVELRHPIIEPE</sequence>
<evidence type="ECO:0000256" key="6">
    <source>
        <dbReference type="ARBA" id="ARBA00022777"/>
    </source>
</evidence>
<evidence type="ECO:0000256" key="8">
    <source>
        <dbReference type="ARBA" id="ARBA00023136"/>
    </source>
</evidence>
<evidence type="ECO:0000256" key="1">
    <source>
        <dbReference type="ARBA" id="ARBA00004651"/>
    </source>
</evidence>
<dbReference type="STRING" id="1520.LF65_04993"/>
<dbReference type="InterPro" id="IPR003594">
    <property type="entry name" value="HATPase_dom"/>
</dbReference>
<feature type="transmembrane region" description="Helical" evidence="9">
    <location>
        <begin position="23"/>
        <end position="46"/>
    </location>
</feature>
<dbReference type="SMART" id="SM00304">
    <property type="entry name" value="HAMP"/>
    <property type="match status" value="1"/>
</dbReference>
<dbReference type="SMART" id="SM00387">
    <property type="entry name" value="HATPase_c"/>
    <property type="match status" value="1"/>
</dbReference>
<dbReference type="InterPro" id="IPR050640">
    <property type="entry name" value="Bact_2-comp_sensor_kinase"/>
</dbReference>
<dbReference type="Pfam" id="PF02743">
    <property type="entry name" value="dCache_1"/>
    <property type="match status" value="1"/>
</dbReference>
<evidence type="ECO:0000256" key="2">
    <source>
        <dbReference type="ARBA" id="ARBA00022475"/>
    </source>
</evidence>
<evidence type="ECO:0000256" key="9">
    <source>
        <dbReference type="SAM" id="Phobius"/>
    </source>
</evidence>
<protein>
    <submittedName>
        <fullName evidence="11">Histidine kinase</fullName>
    </submittedName>
</protein>
<evidence type="ECO:0000256" key="3">
    <source>
        <dbReference type="ARBA" id="ARBA00022553"/>
    </source>
</evidence>
<dbReference type="InterPro" id="IPR003660">
    <property type="entry name" value="HAMP_dom"/>
</dbReference>
<evidence type="ECO:0000256" key="4">
    <source>
        <dbReference type="ARBA" id="ARBA00022679"/>
    </source>
</evidence>